<evidence type="ECO:0000256" key="1">
    <source>
        <dbReference type="ARBA" id="ARBA00004123"/>
    </source>
</evidence>
<keyword evidence="3" id="KW-0698">rRNA processing</keyword>
<accession>A0A9W8EAK6</accession>
<dbReference type="Gene3D" id="2.40.50.100">
    <property type="match status" value="1"/>
</dbReference>
<evidence type="ECO:0000256" key="7">
    <source>
        <dbReference type="SAM" id="MobiDB-lite"/>
    </source>
</evidence>
<dbReference type="InterPro" id="IPR003029">
    <property type="entry name" value="S1_domain"/>
</dbReference>
<organism evidence="9 10">
    <name type="scientific">Dimargaris verticillata</name>
    <dbReference type="NCBI Taxonomy" id="2761393"/>
    <lineage>
        <taxon>Eukaryota</taxon>
        <taxon>Fungi</taxon>
        <taxon>Fungi incertae sedis</taxon>
        <taxon>Zoopagomycota</taxon>
        <taxon>Kickxellomycotina</taxon>
        <taxon>Dimargaritomycetes</taxon>
        <taxon>Dimargaritales</taxon>
        <taxon>Dimargaritaceae</taxon>
        <taxon>Dimargaris</taxon>
    </lineage>
</organism>
<comment type="subcellular location">
    <subcellularLocation>
        <location evidence="1">Nucleus</location>
    </subcellularLocation>
</comment>
<evidence type="ECO:0000256" key="2">
    <source>
        <dbReference type="ARBA" id="ARBA00009155"/>
    </source>
</evidence>
<dbReference type="PANTHER" id="PTHR21321">
    <property type="entry name" value="PNAS-3 RELATED"/>
    <property type="match status" value="1"/>
</dbReference>
<dbReference type="CDD" id="cd22525">
    <property type="entry name" value="KH-I_Rrp4_eukar"/>
    <property type="match status" value="1"/>
</dbReference>
<name>A0A9W8EAK6_9FUNG</name>
<gene>
    <name evidence="9" type="primary">rrp4</name>
    <name evidence="9" type="ORF">H4R34_001173</name>
</gene>
<keyword evidence="10" id="KW-1185">Reference proteome</keyword>
<dbReference type="GO" id="GO:0071028">
    <property type="term" value="P:nuclear mRNA surveillance"/>
    <property type="evidence" value="ECO:0007669"/>
    <property type="project" value="UniProtKB-ARBA"/>
</dbReference>
<dbReference type="Gene3D" id="2.40.50.140">
    <property type="entry name" value="Nucleic acid-binding proteins"/>
    <property type="match status" value="1"/>
</dbReference>
<dbReference type="InterPro" id="IPR036612">
    <property type="entry name" value="KH_dom_type_1_sf"/>
</dbReference>
<dbReference type="GO" id="GO:0071038">
    <property type="term" value="P:TRAMP-dependent tRNA surveillance pathway"/>
    <property type="evidence" value="ECO:0007669"/>
    <property type="project" value="TreeGrafter"/>
</dbReference>
<dbReference type="FunFam" id="2.40.50.140:FF:000038">
    <property type="entry name" value="Exosome complex component RRP4"/>
    <property type="match status" value="1"/>
</dbReference>
<dbReference type="InterPro" id="IPR026699">
    <property type="entry name" value="Exosome_RNA_bind1/RRP40/RRP4"/>
</dbReference>
<comment type="caution">
    <text evidence="9">The sequence shown here is derived from an EMBL/GenBank/DDBJ whole genome shotgun (WGS) entry which is preliminary data.</text>
</comment>
<dbReference type="InterPro" id="IPR004088">
    <property type="entry name" value="KH_dom_type_1"/>
</dbReference>
<feature type="region of interest" description="Disordered" evidence="7">
    <location>
        <begin position="1"/>
        <end position="25"/>
    </location>
</feature>
<evidence type="ECO:0000256" key="5">
    <source>
        <dbReference type="ARBA" id="ARBA00022884"/>
    </source>
</evidence>
<reference evidence="9" key="1">
    <citation type="submission" date="2022-07" db="EMBL/GenBank/DDBJ databases">
        <title>Phylogenomic reconstructions and comparative analyses of Kickxellomycotina fungi.</title>
        <authorList>
            <person name="Reynolds N.K."/>
            <person name="Stajich J.E."/>
            <person name="Barry K."/>
            <person name="Grigoriev I.V."/>
            <person name="Crous P."/>
            <person name="Smith M.E."/>
        </authorList>
    </citation>
    <scope>NUCLEOTIDE SEQUENCE</scope>
    <source>
        <strain evidence="9">RSA 567</strain>
    </source>
</reference>
<evidence type="ECO:0000313" key="9">
    <source>
        <dbReference type="EMBL" id="KAJ1983625.1"/>
    </source>
</evidence>
<dbReference type="SUPFAM" id="SSF50249">
    <property type="entry name" value="Nucleic acid-binding proteins"/>
    <property type="match status" value="1"/>
</dbReference>
<dbReference type="PANTHER" id="PTHR21321:SF4">
    <property type="entry name" value="EXOSOME COMPLEX COMPONENT RRP4"/>
    <property type="match status" value="1"/>
</dbReference>
<dbReference type="InterPro" id="IPR025721">
    <property type="entry name" value="Exosome_cplx_N_dom"/>
</dbReference>
<dbReference type="EMBL" id="JANBQB010000047">
    <property type="protein sequence ID" value="KAJ1983625.1"/>
    <property type="molecule type" value="Genomic_DNA"/>
</dbReference>
<evidence type="ECO:0000313" key="10">
    <source>
        <dbReference type="Proteomes" id="UP001151582"/>
    </source>
</evidence>
<dbReference type="InterPro" id="IPR048565">
    <property type="entry name" value="S1_RRP4"/>
</dbReference>
<dbReference type="SUPFAM" id="SSF110324">
    <property type="entry name" value="Ribosomal L27 protein-like"/>
    <property type="match status" value="1"/>
</dbReference>
<dbReference type="GO" id="GO:0000467">
    <property type="term" value="P:exonucleolytic trimming to generate mature 3'-end of 5.8S rRNA from tricistronic rRNA transcript (SSU-rRNA, 5.8S rRNA, LSU-rRNA)"/>
    <property type="evidence" value="ECO:0007669"/>
    <property type="project" value="TreeGrafter"/>
</dbReference>
<dbReference type="SUPFAM" id="SSF54791">
    <property type="entry name" value="Eukaryotic type KH-domain (KH-domain type I)"/>
    <property type="match status" value="1"/>
</dbReference>
<comment type="similarity">
    <text evidence="2">Belongs to the RRP4 family.</text>
</comment>
<dbReference type="Pfam" id="PF15985">
    <property type="entry name" value="KH_6"/>
    <property type="match status" value="1"/>
</dbReference>
<dbReference type="GO" id="GO:0000177">
    <property type="term" value="C:cytoplasmic exosome (RNase complex)"/>
    <property type="evidence" value="ECO:0007669"/>
    <property type="project" value="TreeGrafter"/>
</dbReference>
<dbReference type="Pfam" id="PF14382">
    <property type="entry name" value="ECR1_N"/>
    <property type="match status" value="1"/>
</dbReference>
<dbReference type="Pfam" id="PF21266">
    <property type="entry name" value="S1_RRP4"/>
    <property type="match status" value="1"/>
</dbReference>
<dbReference type="GO" id="GO:0071035">
    <property type="term" value="P:nuclear polyadenylation-dependent rRNA catabolic process"/>
    <property type="evidence" value="ECO:0007669"/>
    <property type="project" value="TreeGrafter"/>
</dbReference>
<dbReference type="Proteomes" id="UP001151582">
    <property type="component" value="Unassembled WGS sequence"/>
</dbReference>
<keyword evidence="4" id="KW-0271">Exosome</keyword>
<feature type="domain" description="S1 motif" evidence="8">
    <location>
        <begin position="80"/>
        <end position="160"/>
    </location>
</feature>
<keyword evidence="5" id="KW-0694">RNA-binding</keyword>
<dbReference type="GO" id="GO:0071051">
    <property type="term" value="P:poly(A)-dependent snoRNA 3'-end processing"/>
    <property type="evidence" value="ECO:0007669"/>
    <property type="project" value="TreeGrafter"/>
</dbReference>
<dbReference type="AlphaFoldDB" id="A0A9W8EAK6"/>
<dbReference type="OrthoDB" id="1650at2759"/>
<dbReference type="SMART" id="SM00316">
    <property type="entry name" value="S1"/>
    <property type="match status" value="1"/>
</dbReference>
<evidence type="ECO:0000259" key="8">
    <source>
        <dbReference type="SMART" id="SM00316"/>
    </source>
</evidence>
<dbReference type="GO" id="GO:0000176">
    <property type="term" value="C:nuclear exosome (RNase complex)"/>
    <property type="evidence" value="ECO:0007669"/>
    <property type="project" value="TreeGrafter"/>
</dbReference>
<evidence type="ECO:0000256" key="3">
    <source>
        <dbReference type="ARBA" id="ARBA00022552"/>
    </source>
</evidence>
<protein>
    <submittedName>
        <fullName evidence="9">Exosome complex component rrp4</fullName>
    </submittedName>
</protein>
<dbReference type="GO" id="GO:0034475">
    <property type="term" value="P:U4 snRNA 3'-end processing"/>
    <property type="evidence" value="ECO:0007669"/>
    <property type="project" value="TreeGrafter"/>
</dbReference>
<evidence type="ECO:0000256" key="4">
    <source>
        <dbReference type="ARBA" id="ARBA00022835"/>
    </source>
</evidence>
<dbReference type="GO" id="GO:0003723">
    <property type="term" value="F:RNA binding"/>
    <property type="evidence" value="ECO:0007669"/>
    <property type="project" value="UniProtKB-KW"/>
</dbReference>
<keyword evidence="6" id="KW-0539">Nucleus</keyword>
<proteinExistence type="inferred from homology"/>
<sequence>MAEPLLATRRGDSSSAGHDADPAKTVVTTPGEPITTTASFMRGHGTFVEDETVVSAVAGVVERINKLITVKALKARYSGEIGDVVVGRITEVAQKRWKVDVNSRQDAVLMLSAINLPGGIQRRKSESDELRMRTFFTEGDLVVAEIQSHYSDGAIALHTRSLKYGKLRNGTLVKIPPALVQRSRSHFHALPCGVDVILGVNGYIWVSKHVDMETIEANPEEIYSSKNDRISPDERQMIARVANCIVALTRHFVHIHETSILYAYEASLQHPIKDLVTSDISSDIALEVRDKLQV</sequence>
<dbReference type="GO" id="GO:0071034">
    <property type="term" value="P:CUT catabolic process"/>
    <property type="evidence" value="ECO:0007669"/>
    <property type="project" value="TreeGrafter"/>
</dbReference>
<dbReference type="CDD" id="cd05789">
    <property type="entry name" value="S1_Rrp4"/>
    <property type="match status" value="1"/>
</dbReference>
<evidence type="ECO:0000256" key="6">
    <source>
        <dbReference type="ARBA" id="ARBA00023242"/>
    </source>
</evidence>
<dbReference type="InterPro" id="IPR012340">
    <property type="entry name" value="NA-bd_OB-fold"/>
</dbReference>